<evidence type="ECO:0000313" key="2">
    <source>
        <dbReference type="EMBL" id="KAG2908504.1"/>
    </source>
</evidence>
<feature type="compositionally biased region" description="Basic and acidic residues" evidence="1">
    <location>
        <begin position="111"/>
        <end position="126"/>
    </location>
</feature>
<reference evidence="2" key="2">
    <citation type="submission" date="2018-10" db="EMBL/GenBank/DDBJ databases">
        <title>Effector identification in a new, highly contiguous assembly of the strawberry crown rot pathogen Phytophthora cactorum.</title>
        <authorList>
            <person name="Armitage A.D."/>
            <person name="Nellist C.F."/>
            <person name="Bates H."/>
            <person name="Vickerstaff R.J."/>
            <person name="Harrison R.J."/>
        </authorList>
    </citation>
    <scope>NUCLEOTIDE SEQUENCE</scope>
    <source>
        <strain evidence="2">4040</strain>
        <strain evidence="3">P415</strain>
    </source>
</reference>
<dbReference type="EMBL" id="MJFZ01000968">
    <property type="protein sequence ID" value="RAW23911.1"/>
    <property type="molecule type" value="Genomic_DNA"/>
</dbReference>
<sequence>MDHLAPGVVHCRKGPHEEPQAKDLRRKTDCVVISKEKVTVMMSDYTEVIPSSSRKAEEIHQMHYNIHPHVPDAYKNDIIYAKPTPQQGDAAKTTKQARRAHRAAMAITAKENQERRGLEAAADDRNSASYTKARTETGKTPARAKKRKADELESAVV</sequence>
<dbReference type="VEuPathDB" id="FungiDB:PC110_g19659"/>
<comment type="caution">
    <text evidence="4">The sequence shown here is derived from an EMBL/GenBank/DDBJ whole genome shotgun (WGS) entry which is preliminary data.</text>
</comment>
<keyword evidence="5" id="KW-1185">Reference proteome</keyword>
<dbReference type="EMBL" id="RCMK01000896">
    <property type="protein sequence ID" value="KAG2908504.1"/>
    <property type="molecule type" value="Genomic_DNA"/>
</dbReference>
<feature type="region of interest" description="Disordered" evidence="1">
    <location>
        <begin position="106"/>
        <end position="157"/>
    </location>
</feature>
<dbReference type="EMBL" id="RCML01001375">
    <property type="protein sequence ID" value="KAG2963085.1"/>
    <property type="molecule type" value="Genomic_DNA"/>
</dbReference>
<dbReference type="OrthoDB" id="129154at2759"/>
<dbReference type="PANTHER" id="PTHR34415:SF1">
    <property type="entry name" value="INTEGRASE CATALYTIC DOMAIN-CONTAINING PROTEIN"/>
    <property type="match status" value="1"/>
</dbReference>
<evidence type="ECO:0000256" key="1">
    <source>
        <dbReference type="SAM" id="MobiDB-lite"/>
    </source>
</evidence>
<reference evidence="4 5" key="1">
    <citation type="submission" date="2018-01" db="EMBL/GenBank/DDBJ databases">
        <title>Draft genome of the strawberry crown rot pathogen Phytophthora cactorum.</title>
        <authorList>
            <person name="Armitage A.D."/>
            <person name="Lysoe E."/>
            <person name="Nellist C.F."/>
            <person name="Harrison R.J."/>
            <person name="Brurberg M.B."/>
        </authorList>
    </citation>
    <scope>NUCLEOTIDE SEQUENCE [LARGE SCALE GENOMIC DNA]</scope>
    <source>
        <strain evidence="4 5">10300</strain>
    </source>
</reference>
<protein>
    <submittedName>
        <fullName evidence="4">Uncharacterized protein</fullName>
    </submittedName>
</protein>
<dbReference type="AlphaFoldDB" id="A0A329RHS3"/>
<dbReference type="Proteomes" id="UP000251314">
    <property type="component" value="Unassembled WGS sequence"/>
</dbReference>
<dbReference type="Proteomes" id="UP000697107">
    <property type="component" value="Unassembled WGS sequence"/>
</dbReference>
<evidence type="ECO:0000313" key="4">
    <source>
        <dbReference type="EMBL" id="RAW23911.1"/>
    </source>
</evidence>
<accession>A0A329RHS3</accession>
<name>A0A329RHS3_9STRA</name>
<dbReference type="PANTHER" id="PTHR34415">
    <property type="entry name" value="INTEGRASE CATALYTIC DOMAIN-CONTAINING PROTEIN"/>
    <property type="match status" value="1"/>
</dbReference>
<gene>
    <name evidence="4" type="ORF">PC110_g19659</name>
    <name evidence="2" type="ORF">PC117_g19924</name>
    <name evidence="3" type="ORF">PC118_g21075</name>
</gene>
<organism evidence="4 5">
    <name type="scientific">Phytophthora cactorum</name>
    <dbReference type="NCBI Taxonomy" id="29920"/>
    <lineage>
        <taxon>Eukaryota</taxon>
        <taxon>Sar</taxon>
        <taxon>Stramenopiles</taxon>
        <taxon>Oomycota</taxon>
        <taxon>Peronosporomycetes</taxon>
        <taxon>Peronosporales</taxon>
        <taxon>Peronosporaceae</taxon>
        <taxon>Phytophthora</taxon>
    </lineage>
</organism>
<proteinExistence type="predicted"/>
<dbReference type="Proteomes" id="UP000736787">
    <property type="component" value="Unassembled WGS sequence"/>
</dbReference>
<dbReference type="STRING" id="29920.A0A329RHS3"/>
<evidence type="ECO:0000313" key="5">
    <source>
        <dbReference type="Proteomes" id="UP000251314"/>
    </source>
</evidence>
<evidence type="ECO:0000313" key="3">
    <source>
        <dbReference type="EMBL" id="KAG2963085.1"/>
    </source>
</evidence>